<dbReference type="Proteomes" id="UP001244207">
    <property type="component" value="Unassembled WGS sequence"/>
</dbReference>
<dbReference type="Gene3D" id="1.20.58.60">
    <property type="match status" value="1"/>
</dbReference>
<dbReference type="RefSeq" id="XP_060364490.1">
    <property type="nucleotide sequence ID" value="XM_060514236.1"/>
</dbReference>
<feature type="transmembrane region" description="Helical" evidence="2">
    <location>
        <begin position="468"/>
        <end position="491"/>
    </location>
</feature>
<name>A0AAD8UQ51_GLOAC</name>
<keyword evidence="2" id="KW-0472">Membrane</keyword>
<organism evidence="3 4">
    <name type="scientific">Glomerella acutata</name>
    <name type="common">Colletotrichum acutatum</name>
    <dbReference type="NCBI Taxonomy" id="27357"/>
    <lineage>
        <taxon>Eukaryota</taxon>
        <taxon>Fungi</taxon>
        <taxon>Dikarya</taxon>
        <taxon>Ascomycota</taxon>
        <taxon>Pezizomycotina</taxon>
        <taxon>Sordariomycetes</taxon>
        <taxon>Hypocreomycetidae</taxon>
        <taxon>Glomerellales</taxon>
        <taxon>Glomerellaceae</taxon>
        <taxon>Colletotrichum</taxon>
        <taxon>Colletotrichum acutatum species complex</taxon>
    </lineage>
</organism>
<reference evidence="3" key="1">
    <citation type="submission" date="2021-12" db="EMBL/GenBank/DDBJ databases">
        <title>Comparative genomics, transcriptomics and evolutionary studies reveal genomic signatures of adaptation to plant cell wall in hemibiotrophic fungi.</title>
        <authorList>
            <consortium name="DOE Joint Genome Institute"/>
            <person name="Baroncelli R."/>
            <person name="Diaz J.F."/>
            <person name="Benocci T."/>
            <person name="Peng M."/>
            <person name="Battaglia E."/>
            <person name="Haridas S."/>
            <person name="Andreopoulos W."/>
            <person name="Labutti K."/>
            <person name="Pangilinan J."/>
            <person name="Floch G.L."/>
            <person name="Makela M.R."/>
            <person name="Henrissat B."/>
            <person name="Grigoriev I.V."/>
            <person name="Crouch J.A."/>
            <person name="De Vries R.P."/>
            <person name="Sukno S.A."/>
            <person name="Thon M.R."/>
        </authorList>
    </citation>
    <scope>NUCLEOTIDE SEQUENCE</scope>
    <source>
        <strain evidence="3">CBS 112980</strain>
    </source>
</reference>
<feature type="compositionally biased region" description="Basic and acidic residues" evidence="1">
    <location>
        <begin position="579"/>
        <end position="591"/>
    </location>
</feature>
<keyword evidence="2" id="KW-0812">Transmembrane</keyword>
<keyword evidence="2" id="KW-1133">Transmembrane helix</keyword>
<evidence type="ECO:0000256" key="1">
    <source>
        <dbReference type="SAM" id="MobiDB-lite"/>
    </source>
</evidence>
<dbReference type="AlphaFoldDB" id="A0AAD8UQ51"/>
<evidence type="ECO:0000256" key="2">
    <source>
        <dbReference type="SAM" id="Phobius"/>
    </source>
</evidence>
<evidence type="ECO:0000313" key="4">
    <source>
        <dbReference type="Proteomes" id="UP001244207"/>
    </source>
</evidence>
<comment type="caution">
    <text evidence="3">The sequence shown here is derived from an EMBL/GenBank/DDBJ whole genome shotgun (WGS) entry which is preliminary data.</text>
</comment>
<evidence type="ECO:0000313" key="3">
    <source>
        <dbReference type="EMBL" id="KAK1724435.1"/>
    </source>
</evidence>
<dbReference type="GeneID" id="85398134"/>
<proteinExistence type="predicted"/>
<dbReference type="EMBL" id="JAHMHS010000052">
    <property type="protein sequence ID" value="KAK1724435.1"/>
    <property type="molecule type" value="Genomic_DNA"/>
</dbReference>
<protein>
    <submittedName>
        <fullName evidence="3">Uncharacterized protein</fullName>
    </submittedName>
</protein>
<keyword evidence="4" id="KW-1185">Reference proteome</keyword>
<gene>
    <name evidence="3" type="ORF">BDZ83DRAFT_752676</name>
</gene>
<feature type="region of interest" description="Disordered" evidence="1">
    <location>
        <begin position="579"/>
        <end position="607"/>
    </location>
</feature>
<accession>A0AAD8UQ51</accession>
<sequence length="607" mass="69045">MLIDGNFSESEIRPRQYLGALSALRLLEELQKKRYHDNAGDKEVDFIDAERRLIYVVDLSRWAVLALVGSAPESLYRQLAGFLLNYILSRPCLGVHFSTEGPETFVIEFSFPYWVWRTSKTLIRDHRAKSSDEKSLRSSLDVSFLRTLAGSQSDIEGIDAIYSSHVSCIVTGYDQFRWTCILLCEAWFEVEVIGLPTLDSIARYEGEQQDVAESFGVVKPSDPLLRGKSDMFDSTAEMWLPRPYFLRALEIRLRQIYTEVDGVFNNIDRWMKGINEQHHRLLQRLHKSARDHQTATRWEDILDELDDFEESISDAEGIVKSLAQTVEEIVSSGNLFMTTDVNYFLHTEGRPGDMSACYPYLSQIRRIFSDFRKLRPRFDKLQTQYQEMIKHGKAARAKALLRIKLNKVQQPMVTPSSISVPASAVTHQQSMVVRVASWMTIISQPLVNIAAVFGCDDIVKYGRTPANFVISLALMSLAMAVIIGICIRLASGNFAWPFTNRYRQTGTATTAISNLRDNPEETIDGHTAHPVQRCPTLHTRFMNWWQGYRVEDRLPFRAAIAIVPPPPPSIELTVLSFRSDTDSREQHDHSDQAAPEAGSVVMAHDRS</sequence>